<keyword evidence="4" id="KW-1185">Reference proteome</keyword>
<proteinExistence type="predicted"/>
<dbReference type="EMBL" id="BJWL01000006">
    <property type="protein sequence ID" value="GFY88833.1"/>
    <property type="molecule type" value="Genomic_DNA"/>
</dbReference>
<evidence type="ECO:0000256" key="1">
    <source>
        <dbReference type="SAM" id="MobiDB-lite"/>
    </source>
</evidence>
<feature type="domain" description="Retrotransposon gag" evidence="2">
    <location>
        <begin position="161"/>
        <end position="236"/>
    </location>
</feature>
<sequence length="259" mass="29874">MASQNDNRFGICQTREKAPHVPKTLGDRGAKLLADAQMMAKATSKQRPSRLLSEGEDDWDITIKRLQAQLAKMAHILVDNRLMKPPRIDEGEPSKGKFGGIRDPPHGTRREKRHESRIDLESQGDSRSMESSKRSASLRQAYQVKKMMALWNHMDALMCRVFPSSLGDLRLKWFDKLPIVSIESFHQLTESFVAQFVINTKAPKGVRSHLTLRKGKNESIRNYNKRYWKTYNKIEECSKELALASYKLKQTPRESFWET</sequence>
<gene>
    <name evidence="3" type="ORF">Acr_06g0007730</name>
</gene>
<dbReference type="Pfam" id="PF03732">
    <property type="entry name" value="Retrotrans_gag"/>
    <property type="match status" value="1"/>
</dbReference>
<protein>
    <recommendedName>
        <fullName evidence="2">Retrotransposon gag domain-containing protein</fullName>
    </recommendedName>
</protein>
<evidence type="ECO:0000313" key="3">
    <source>
        <dbReference type="EMBL" id="GFY88833.1"/>
    </source>
</evidence>
<feature type="region of interest" description="Disordered" evidence="1">
    <location>
        <begin position="85"/>
        <end position="135"/>
    </location>
</feature>
<organism evidence="3 4">
    <name type="scientific">Actinidia rufa</name>
    <dbReference type="NCBI Taxonomy" id="165716"/>
    <lineage>
        <taxon>Eukaryota</taxon>
        <taxon>Viridiplantae</taxon>
        <taxon>Streptophyta</taxon>
        <taxon>Embryophyta</taxon>
        <taxon>Tracheophyta</taxon>
        <taxon>Spermatophyta</taxon>
        <taxon>Magnoliopsida</taxon>
        <taxon>eudicotyledons</taxon>
        <taxon>Gunneridae</taxon>
        <taxon>Pentapetalae</taxon>
        <taxon>asterids</taxon>
        <taxon>Ericales</taxon>
        <taxon>Actinidiaceae</taxon>
        <taxon>Actinidia</taxon>
    </lineage>
</organism>
<dbReference type="PANTHER" id="PTHR33223">
    <property type="entry name" value="CCHC-TYPE DOMAIN-CONTAINING PROTEIN"/>
    <property type="match status" value="1"/>
</dbReference>
<dbReference type="AlphaFoldDB" id="A0A7J0EQX5"/>
<name>A0A7J0EQX5_9ERIC</name>
<reference evidence="3 4" key="1">
    <citation type="submission" date="2019-07" db="EMBL/GenBank/DDBJ databases">
        <title>De Novo Assembly of kiwifruit Actinidia rufa.</title>
        <authorList>
            <person name="Sugita-Konishi S."/>
            <person name="Sato K."/>
            <person name="Mori E."/>
            <person name="Abe Y."/>
            <person name="Kisaki G."/>
            <person name="Hamano K."/>
            <person name="Suezawa K."/>
            <person name="Otani M."/>
            <person name="Fukuda T."/>
            <person name="Manabe T."/>
            <person name="Gomi K."/>
            <person name="Tabuchi M."/>
            <person name="Akimitsu K."/>
            <person name="Kataoka I."/>
        </authorList>
    </citation>
    <scope>NUCLEOTIDE SEQUENCE [LARGE SCALE GENOMIC DNA]</scope>
    <source>
        <strain evidence="4">cv. Fuchu</strain>
    </source>
</reference>
<dbReference type="InterPro" id="IPR005162">
    <property type="entry name" value="Retrotrans_gag_dom"/>
</dbReference>
<dbReference type="OrthoDB" id="1685975at2759"/>
<evidence type="ECO:0000313" key="4">
    <source>
        <dbReference type="Proteomes" id="UP000585474"/>
    </source>
</evidence>
<dbReference type="Proteomes" id="UP000585474">
    <property type="component" value="Unassembled WGS sequence"/>
</dbReference>
<accession>A0A7J0EQX5</accession>
<dbReference type="PANTHER" id="PTHR33223:SF10">
    <property type="entry name" value="AMINOTRANSFERASE-LIKE PLANT MOBILE DOMAIN-CONTAINING PROTEIN"/>
    <property type="match status" value="1"/>
</dbReference>
<evidence type="ECO:0000259" key="2">
    <source>
        <dbReference type="Pfam" id="PF03732"/>
    </source>
</evidence>
<feature type="compositionally biased region" description="Basic and acidic residues" evidence="1">
    <location>
        <begin position="103"/>
        <end position="120"/>
    </location>
</feature>
<comment type="caution">
    <text evidence="3">The sequence shown here is derived from an EMBL/GenBank/DDBJ whole genome shotgun (WGS) entry which is preliminary data.</text>
</comment>
<feature type="compositionally biased region" description="Basic and acidic residues" evidence="1">
    <location>
        <begin position="86"/>
        <end position="95"/>
    </location>
</feature>